<dbReference type="EMBL" id="JAEHNR010000103">
    <property type="protein sequence ID" value="MBL1072582.1"/>
    <property type="molecule type" value="Genomic_DNA"/>
</dbReference>
<dbReference type="Proteomes" id="UP000640912">
    <property type="component" value="Unassembled WGS sequence"/>
</dbReference>
<accession>A0ABS1LWD7</accession>
<gene>
    <name evidence="1" type="ORF">JEM47_08960</name>
</gene>
<keyword evidence="2" id="KW-1185">Reference proteome</keyword>
<dbReference type="RefSeq" id="WP_202018591.1">
    <property type="nucleotide sequence ID" value="NZ_JAEHNR010000103.1"/>
</dbReference>
<evidence type="ECO:0000313" key="2">
    <source>
        <dbReference type="Proteomes" id="UP000640912"/>
    </source>
</evidence>
<name>A0ABS1LWD7_9LACO</name>
<reference evidence="1 2" key="1">
    <citation type="journal article" date="2021" name="Microorganisms">
        <title>Dual Inhibition of Salmonella enterica and Clostridium perfringens by New Probiotic Candidates Isolated from Chicken Intestinal Mucosa.</title>
        <authorList>
            <person name="Lone A."/>
            <person name="Mottawea W."/>
            <person name="Ait Chait Y."/>
            <person name="Hammami R."/>
        </authorList>
    </citation>
    <scope>NUCLEOTIDE SEQUENCE [LARGE SCALE GENOMIC DNA]</scope>
    <source>
        <strain evidence="1 2">A12</strain>
    </source>
</reference>
<comment type="caution">
    <text evidence="1">The sequence shown here is derived from an EMBL/GenBank/DDBJ whole genome shotgun (WGS) entry which is preliminary data.</text>
</comment>
<sequence length="204" mass="24093">MRKRKSKKLNLRPTVRIYCEGKTEENYFNMLKQEYHQANVSINSRYSIKVKAMARSGMALLHDVLEDPKLNIQDKIYLVFDHDEHSQQELLECFDLAKKSKYDITILFSNICFEVWILMHFEPVTAAYTRPQLFSKLSGKQYFNEEYSRNKGQKINILRDKVSTAVKNANRISSPNDESTKIIKKDPYTNVNLYLKDIFQTDQY</sequence>
<dbReference type="Pfam" id="PF13707">
    <property type="entry name" value="RloB"/>
    <property type="match status" value="1"/>
</dbReference>
<organism evidence="1 2">
    <name type="scientific">Lactobacillus kitasatonis</name>
    <dbReference type="NCBI Taxonomy" id="237446"/>
    <lineage>
        <taxon>Bacteria</taxon>
        <taxon>Bacillati</taxon>
        <taxon>Bacillota</taxon>
        <taxon>Bacilli</taxon>
        <taxon>Lactobacillales</taxon>
        <taxon>Lactobacillaceae</taxon>
        <taxon>Lactobacillus</taxon>
    </lineage>
</organism>
<protein>
    <submittedName>
        <fullName evidence="1">RloB domain-containing protein</fullName>
    </submittedName>
</protein>
<dbReference type="InterPro" id="IPR025591">
    <property type="entry name" value="RloB"/>
</dbReference>
<evidence type="ECO:0000313" key="1">
    <source>
        <dbReference type="EMBL" id="MBL1072582.1"/>
    </source>
</evidence>
<proteinExistence type="predicted"/>